<dbReference type="PANTHER" id="PTHR46135">
    <property type="entry name" value="NME/NM23 FAMILY MEMBER 8"/>
    <property type="match status" value="1"/>
</dbReference>
<dbReference type="InterPro" id="IPR036249">
    <property type="entry name" value="Thioredoxin-like_sf"/>
</dbReference>
<organism evidence="1 2">
    <name type="scientific">Diaphorina citri</name>
    <name type="common">Asian citrus psyllid</name>
    <dbReference type="NCBI Taxonomy" id="121845"/>
    <lineage>
        <taxon>Eukaryota</taxon>
        <taxon>Metazoa</taxon>
        <taxon>Ecdysozoa</taxon>
        <taxon>Arthropoda</taxon>
        <taxon>Hexapoda</taxon>
        <taxon>Insecta</taxon>
        <taxon>Pterygota</taxon>
        <taxon>Neoptera</taxon>
        <taxon>Paraneoptera</taxon>
        <taxon>Hemiptera</taxon>
        <taxon>Sternorrhyncha</taxon>
        <taxon>Psylloidea</taxon>
        <taxon>Psyllidae</taxon>
        <taxon>Diaphorininae</taxon>
        <taxon>Diaphorina</taxon>
    </lineage>
</organism>
<dbReference type="PANTHER" id="PTHR46135:SF3">
    <property type="entry name" value="NME_NM23 FAMILY MEMBER 8"/>
    <property type="match status" value="1"/>
</dbReference>
<dbReference type="AlphaFoldDB" id="A0A3Q0ILU5"/>
<evidence type="ECO:0000313" key="1">
    <source>
        <dbReference type="Proteomes" id="UP000079169"/>
    </source>
</evidence>
<sequence length="421" mass="48086">MAPKKPKDLSLQVFTDEDWARMLKLRGLLVVEIYSSFYGPCIAMQSSLKKMKMVDISSDYLVLVMAQADDIAILERFRNTCDPVWILFGNGKLITTVFGVNPPVLIKLIKDEFANELKVMAGTLKRPDKSLATVTPEEIERARQNEEKDAQLNAVKEEEMNVRLERYRLISLHRLQHLLPHQTIVLYFTNGRSPSGEYPAMTKMTTFYEKLQLSVQTLEDVQLNEEKIRRIFFQSSIELMLKRNKEILFNYGYFSSGIELMLKRNKEILFNYGYFSSGNPADHPRLISKDWATMKKFDRFKMASTKLVVGLLELDDDNLVKFLLTDPIYEDGKIDCNRPRTGSVAGTYYTTAPDDSAASSDKGPPQLRLPTLWAPLTAIEKCAAMEALYAYKLQSEIDFVLDELPPPQTILVFEAKRSGGE</sequence>
<dbReference type="PaxDb" id="121845-A0A3Q0ILU5"/>
<reference evidence="2" key="1">
    <citation type="submission" date="2025-08" db="UniProtKB">
        <authorList>
            <consortium name="RefSeq"/>
        </authorList>
    </citation>
    <scope>IDENTIFICATION</scope>
</reference>
<dbReference type="STRING" id="121845.A0A3Q0ILU5"/>
<accession>A0A3Q0ILU5</accession>
<dbReference type="GeneID" id="103506369"/>
<keyword evidence="1" id="KW-1185">Reference proteome</keyword>
<proteinExistence type="predicted"/>
<dbReference type="Gene3D" id="3.40.30.10">
    <property type="entry name" value="Glutaredoxin"/>
    <property type="match status" value="1"/>
</dbReference>
<dbReference type="RefSeq" id="XP_026677234.1">
    <property type="nucleotide sequence ID" value="XM_026821433.1"/>
</dbReference>
<dbReference type="Proteomes" id="UP000079169">
    <property type="component" value="Unplaced"/>
</dbReference>
<dbReference type="SUPFAM" id="SSF52833">
    <property type="entry name" value="Thioredoxin-like"/>
    <property type="match status" value="1"/>
</dbReference>
<protein>
    <submittedName>
        <fullName evidence="2">Uncharacterized protein LOC103506369</fullName>
    </submittedName>
</protein>
<evidence type="ECO:0000313" key="2">
    <source>
        <dbReference type="RefSeq" id="XP_026677234.1"/>
    </source>
</evidence>
<name>A0A3Q0ILU5_DIACI</name>
<dbReference type="KEGG" id="dci:103506369"/>
<gene>
    <name evidence="2" type="primary">LOC103506369</name>
</gene>
<dbReference type="InterPro" id="IPR051766">
    <property type="entry name" value="TXND_domain-containing"/>
</dbReference>